<feature type="domain" description="AMP-dependent synthetase/ligase" evidence="2">
    <location>
        <begin position="71"/>
        <end position="453"/>
    </location>
</feature>
<dbReference type="InterPro" id="IPR025110">
    <property type="entry name" value="AMP-bd_C"/>
</dbReference>
<protein>
    <submittedName>
        <fullName evidence="4">Uncharacterized protein</fullName>
    </submittedName>
</protein>
<feature type="domain" description="AMP-binding enzyme C-terminal" evidence="3">
    <location>
        <begin position="523"/>
        <end position="589"/>
    </location>
</feature>
<dbReference type="GeneID" id="54478123"/>
<dbReference type="Proteomes" id="UP000799767">
    <property type="component" value="Unassembled WGS sequence"/>
</dbReference>
<evidence type="ECO:0000256" key="1">
    <source>
        <dbReference type="SAM" id="MobiDB-lite"/>
    </source>
</evidence>
<reference evidence="4" key="1">
    <citation type="journal article" date="2020" name="Stud. Mycol.">
        <title>101 Dothideomycetes genomes: a test case for predicting lifestyles and emergence of pathogens.</title>
        <authorList>
            <person name="Haridas S."/>
            <person name="Albert R."/>
            <person name="Binder M."/>
            <person name="Bloem J."/>
            <person name="Labutti K."/>
            <person name="Salamov A."/>
            <person name="Andreopoulos B."/>
            <person name="Baker S."/>
            <person name="Barry K."/>
            <person name="Bills G."/>
            <person name="Bluhm B."/>
            <person name="Cannon C."/>
            <person name="Castanera R."/>
            <person name="Culley D."/>
            <person name="Daum C."/>
            <person name="Ezra D."/>
            <person name="Gonzalez J."/>
            <person name="Henrissat B."/>
            <person name="Kuo A."/>
            <person name="Liang C."/>
            <person name="Lipzen A."/>
            <person name="Lutzoni F."/>
            <person name="Magnuson J."/>
            <person name="Mondo S."/>
            <person name="Nolan M."/>
            <person name="Ohm R."/>
            <person name="Pangilinan J."/>
            <person name="Park H.-J."/>
            <person name="Ramirez L."/>
            <person name="Alfaro M."/>
            <person name="Sun H."/>
            <person name="Tritt A."/>
            <person name="Yoshinaga Y."/>
            <person name="Zwiers L.-H."/>
            <person name="Turgeon B."/>
            <person name="Goodwin S."/>
            <person name="Spatafora J."/>
            <person name="Crous P."/>
            <person name="Grigoriev I."/>
        </authorList>
    </citation>
    <scope>NUCLEOTIDE SEQUENCE</scope>
    <source>
        <strain evidence="4">CBS 113389</strain>
    </source>
</reference>
<dbReference type="Gene3D" id="3.40.50.12780">
    <property type="entry name" value="N-terminal domain of ligase-like"/>
    <property type="match status" value="1"/>
</dbReference>
<gene>
    <name evidence="4" type="ORF">BDY17DRAFT_324037</name>
</gene>
<dbReference type="InterPro" id="IPR042099">
    <property type="entry name" value="ANL_N_sf"/>
</dbReference>
<dbReference type="Gene3D" id="3.30.300.30">
    <property type="match status" value="1"/>
</dbReference>
<sequence length="628" mass="70475">MAAEKEQESKKEGKQEAKKEGKQQEKQEGKQQEKQQEEQEQEQKPDNRPPSIVWGPSAPKPLTLTFGELLDYHAEVRGNKPAVISHVQGTTTTFKQLRDRSLSLARAFSQDGIKKGDLVAISMGSRVEYFETFFACAYLGAALVCLNYAYTDYEMVALLKILSPKMLVAPHGFQFYDYTTLFPKLEKDVKSIQKYILVQDIAGKYKHNGKAPKFLDYELYIKQYSPSARALPQVHISPHDMVNVEFTSGSTGLPKNVALSHYNIMNCGRFIWQQVRMTDDDRVCLPVPLFHSFGMIVGVSSSTVAGSALVLPSELFNSKAALECIGKYKCTAVYGVPTMFVNEMAHADFEKTDRSSVKFAIIAGAAMPPELLKRIVNNFPVPRLYTCWGMTELSSFVTMMHETDPFDKRVQTAGRLFPNYVAKIVKAGTGEVVPWGERGEIVVSGFGQMSEYLCNEAKTKEALKYHEQDLEPGGVGGLGNGTVLRRWMHTEDEGYLDPEGYFVISGRIKDIVIRGGENISPMEIEERLIEHEAVEQVSIVGVPDEKYGEELLAFVEIRGDVQQPSDDDLRDFVRQKLARFKAPKYFRWIGSGQEGIPDDWPKTMSGKISKPDLRKLAGKLELEGKPKE</sequence>
<dbReference type="Pfam" id="PF00501">
    <property type="entry name" value="AMP-binding"/>
    <property type="match status" value="1"/>
</dbReference>
<evidence type="ECO:0000313" key="4">
    <source>
        <dbReference type="EMBL" id="KAF2483287.1"/>
    </source>
</evidence>
<feature type="region of interest" description="Disordered" evidence="1">
    <location>
        <begin position="1"/>
        <end position="57"/>
    </location>
</feature>
<dbReference type="EMBL" id="MU001635">
    <property type="protein sequence ID" value="KAF2483287.1"/>
    <property type="molecule type" value="Genomic_DNA"/>
</dbReference>
<feature type="compositionally biased region" description="Basic and acidic residues" evidence="1">
    <location>
        <begin position="1"/>
        <end position="47"/>
    </location>
</feature>
<dbReference type="AlphaFoldDB" id="A0A6A6PVI9"/>
<evidence type="ECO:0000259" key="3">
    <source>
        <dbReference type="Pfam" id="PF13193"/>
    </source>
</evidence>
<dbReference type="InterPro" id="IPR045851">
    <property type="entry name" value="AMP-bd_C_sf"/>
</dbReference>
<accession>A0A6A6PVI9</accession>
<evidence type="ECO:0000259" key="2">
    <source>
        <dbReference type="Pfam" id="PF00501"/>
    </source>
</evidence>
<dbReference type="InterPro" id="IPR000873">
    <property type="entry name" value="AMP-dep_synth/lig_dom"/>
</dbReference>
<organism evidence="4 5">
    <name type="scientific">Neohortaea acidophila</name>
    <dbReference type="NCBI Taxonomy" id="245834"/>
    <lineage>
        <taxon>Eukaryota</taxon>
        <taxon>Fungi</taxon>
        <taxon>Dikarya</taxon>
        <taxon>Ascomycota</taxon>
        <taxon>Pezizomycotina</taxon>
        <taxon>Dothideomycetes</taxon>
        <taxon>Dothideomycetidae</taxon>
        <taxon>Mycosphaerellales</taxon>
        <taxon>Teratosphaeriaceae</taxon>
        <taxon>Neohortaea</taxon>
    </lineage>
</organism>
<name>A0A6A6PVI9_9PEZI</name>
<dbReference type="GO" id="GO:0031956">
    <property type="term" value="F:medium-chain fatty acid-CoA ligase activity"/>
    <property type="evidence" value="ECO:0007669"/>
    <property type="project" value="TreeGrafter"/>
</dbReference>
<dbReference type="OrthoDB" id="10253115at2759"/>
<dbReference type="SUPFAM" id="SSF56801">
    <property type="entry name" value="Acetyl-CoA synthetase-like"/>
    <property type="match status" value="1"/>
</dbReference>
<dbReference type="RefSeq" id="XP_033589857.1">
    <property type="nucleotide sequence ID" value="XM_033737121.1"/>
</dbReference>
<dbReference type="PANTHER" id="PTHR43201">
    <property type="entry name" value="ACYL-COA SYNTHETASE"/>
    <property type="match status" value="1"/>
</dbReference>
<evidence type="ECO:0000313" key="5">
    <source>
        <dbReference type="Proteomes" id="UP000799767"/>
    </source>
</evidence>
<dbReference type="PANTHER" id="PTHR43201:SF30">
    <property type="entry name" value="AMP-DEPENDENT SYNTHETASE_LIGASE DOMAIN-CONTAINING PROTEIN"/>
    <property type="match status" value="1"/>
</dbReference>
<proteinExistence type="predicted"/>
<dbReference type="Pfam" id="PF13193">
    <property type="entry name" value="AMP-binding_C"/>
    <property type="match status" value="1"/>
</dbReference>
<dbReference type="GO" id="GO:0006631">
    <property type="term" value="P:fatty acid metabolic process"/>
    <property type="evidence" value="ECO:0007669"/>
    <property type="project" value="TreeGrafter"/>
</dbReference>
<keyword evidence="5" id="KW-1185">Reference proteome</keyword>